<dbReference type="Pfam" id="PF01475">
    <property type="entry name" value="FUR"/>
    <property type="match status" value="1"/>
</dbReference>
<comment type="caution">
    <text evidence="9">The sequence shown here is derived from an EMBL/GenBank/DDBJ whole genome shotgun (WGS) entry which is preliminary data.</text>
</comment>
<dbReference type="RefSeq" id="WP_307632747.1">
    <property type="nucleotide sequence ID" value="NZ_JAPHEH010000001.1"/>
</dbReference>
<keyword evidence="5" id="KW-0238">DNA-binding</keyword>
<evidence type="ECO:0000256" key="7">
    <source>
        <dbReference type="PIRSR" id="PIRSR602481-1"/>
    </source>
</evidence>
<dbReference type="InterPro" id="IPR036388">
    <property type="entry name" value="WH-like_DNA-bd_sf"/>
</dbReference>
<keyword evidence="4" id="KW-0805">Transcription regulation</keyword>
<dbReference type="Gene3D" id="1.10.10.10">
    <property type="entry name" value="Winged helix-like DNA-binding domain superfamily/Winged helix DNA-binding domain"/>
    <property type="match status" value="1"/>
</dbReference>
<reference evidence="9" key="1">
    <citation type="journal article" date="2022" name="bioRxiv">
        <title>Thiovibrio frasassiensisgen. nov., sp. nov., an autotrophic, elemental sulfur disproportionating bacterium isolated from sulfidic karst sediment, and proposal of Thiovibrionaceae fam. nov.</title>
        <authorList>
            <person name="Aronson H."/>
            <person name="Thomas C."/>
            <person name="Bhattacharyya M."/>
            <person name="Eckstein S."/>
            <person name="Jensen S."/>
            <person name="Barco R."/>
            <person name="Macalady J."/>
            <person name="Amend J."/>
        </authorList>
    </citation>
    <scope>NUCLEOTIDE SEQUENCE</scope>
    <source>
        <strain evidence="9">RS19-109</strain>
    </source>
</reference>
<keyword evidence="7" id="KW-0479">Metal-binding</keyword>
<gene>
    <name evidence="9" type="ORF">OLX77_06310</name>
</gene>
<proteinExistence type="inferred from homology"/>
<comment type="similarity">
    <text evidence="1">Belongs to the Fur family.</text>
</comment>
<evidence type="ECO:0000256" key="5">
    <source>
        <dbReference type="ARBA" id="ARBA00023125"/>
    </source>
</evidence>
<organism evidence="9 10">
    <name type="scientific">Thiovibrio frasassiensis</name>
    <dbReference type="NCBI Taxonomy" id="2984131"/>
    <lineage>
        <taxon>Bacteria</taxon>
        <taxon>Pseudomonadati</taxon>
        <taxon>Thermodesulfobacteriota</taxon>
        <taxon>Desulfobulbia</taxon>
        <taxon>Desulfobulbales</taxon>
        <taxon>Thiovibrionaceae</taxon>
        <taxon>Thiovibrio</taxon>
    </lineage>
</organism>
<feature type="binding site" evidence="8">
    <location>
        <position position="119"/>
    </location>
    <ligand>
        <name>Fe cation</name>
        <dbReference type="ChEBI" id="CHEBI:24875"/>
    </ligand>
</feature>
<dbReference type="InterPro" id="IPR043135">
    <property type="entry name" value="Fur_C"/>
</dbReference>
<dbReference type="SUPFAM" id="SSF46785">
    <property type="entry name" value="Winged helix' DNA-binding domain"/>
    <property type="match status" value="1"/>
</dbReference>
<dbReference type="GO" id="GO:0000976">
    <property type="term" value="F:transcription cis-regulatory region binding"/>
    <property type="evidence" value="ECO:0007669"/>
    <property type="project" value="TreeGrafter"/>
</dbReference>
<dbReference type="EMBL" id="JAPHEH010000001">
    <property type="protein sequence ID" value="MDG4475772.1"/>
    <property type="molecule type" value="Genomic_DNA"/>
</dbReference>
<dbReference type="Proteomes" id="UP001154240">
    <property type="component" value="Unassembled WGS sequence"/>
</dbReference>
<dbReference type="PANTHER" id="PTHR33202">
    <property type="entry name" value="ZINC UPTAKE REGULATION PROTEIN"/>
    <property type="match status" value="1"/>
</dbReference>
<dbReference type="GO" id="GO:0003700">
    <property type="term" value="F:DNA-binding transcription factor activity"/>
    <property type="evidence" value="ECO:0007669"/>
    <property type="project" value="InterPro"/>
</dbReference>
<name>A0A9X4MN92_9BACT</name>
<feature type="binding site" evidence="7">
    <location>
        <position position="87"/>
    </location>
    <ligand>
        <name>Zn(2+)</name>
        <dbReference type="ChEBI" id="CHEBI:29105"/>
    </ligand>
</feature>
<evidence type="ECO:0000256" key="6">
    <source>
        <dbReference type="ARBA" id="ARBA00023163"/>
    </source>
</evidence>
<feature type="binding site" evidence="7">
    <location>
        <position position="127"/>
    </location>
    <ligand>
        <name>Zn(2+)</name>
        <dbReference type="ChEBI" id="CHEBI:29105"/>
    </ligand>
</feature>
<dbReference type="GO" id="GO:1900376">
    <property type="term" value="P:regulation of secondary metabolite biosynthetic process"/>
    <property type="evidence" value="ECO:0007669"/>
    <property type="project" value="TreeGrafter"/>
</dbReference>
<protein>
    <submittedName>
        <fullName evidence="9">Transcriptional repressor</fullName>
    </submittedName>
</protein>
<feature type="binding site" evidence="7">
    <location>
        <position position="90"/>
    </location>
    <ligand>
        <name>Zn(2+)</name>
        <dbReference type="ChEBI" id="CHEBI:29105"/>
    </ligand>
</feature>
<sequence length="132" mass="15025">MSELNNHSLRITKQRQIILDELCSVTSHPTADVLYQMVRKRLPKISLGTVYRNLEIMSECGIIQKLDIGGTQKRFDGSAHVHYHVRCNQCGRVDDLDLPPDFNVEKAAGKLTSFKILRHRLEFTGTCPECQS</sequence>
<dbReference type="GO" id="GO:0045892">
    <property type="term" value="P:negative regulation of DNA-templated transcription"/>
    <property type="evidence" value="ECO:0007669"/>
    <property type="project" value="TreeGrafter"/>
</dbReference>
<dbReference type="PANTHER" id="PTHR33202:SF7">
    <property type="entry name" value="FERRIC UPTAKE REGULATION PROTEIN"/>
    <property type="match status" value="1"/>
</dbReference>
<evidence type="ECO:0000256" key="1">
    <source>
        <dbReference type="ARBA" id="ARBA00007957"/>
    </source>
</evidence>
<keyword evidence="8" id="KW-0408">Iron</keyword>
<evidence type="ECO:0000256" key="4">
    <source>
        <dbReference type="ARBA" id="ARBA00023015"/>
    </source>
</evidence>
<keyword evidence="10" id="KW-1185">Reference proteome</keyword>
<evidence type="ECO:0000256" key="8">
    <source>
        <dbReference type="PIRSR" id="PIRSR602481-2"/>
    </source>
</evidence>
<comment type="cofactor">
    <cofactor evidence="8">
        <name>Mn(2+)</name>
        <dbReference type="ChEBI" id="CHEBI:29035"/>
    </cofactor>
    <cofactor evidence="8">
        <name>Fe(2+)</name>
        <dbReference type="ChEBI" id="CHEBI:29033"/>
    </cofactor>
    <text evidence="8">Binds 1 Mn(2+) or Fe(2+) ion per subunit.</text>
</comment>
<feature type="binding site" evidence="7">
    <location>
        <position position="130"/>
    </location>
    <ligand>
        <name>Zn(2+)</name>
        <dbReference type="ChEBI" id="CHEBI:29105"/>
    </ligand>
</feature>
<evidence type="ECO:0000313" key="10">
    <source>
        <dbReference type="Proteomes" id="UP001154240"/>
    </source>
</evidence>
<keyword evidence="2" id="KW-0678">Repressor</keyword>
<dbReference type="Gene3D" id="3.30.1490.190">
    <property type="match status" value="1"/>
</dbReference>
<evidence type="ECO:0000313" key="9">
    <source>
        <dbReference type="EMBL" id="MDG4475772.1"/>
    </source>
</evidence>
<reference evidence="9" key="2">
    <citation type="submission" date="2022-10" db="EMBL/GenBank/DDBJ databases">
        <authorList>
            <person name="Aronson H.S."/>
        </authorList>
    </citation>
    <scope>NUCLEOTIDE SEQUENCE</scope>
    <source>
        <strain evidence="9">RS19-109</strain>
    </source>
</reference>
<accession>A0A9X4MN92</accession>
<keyword evidence="6" id="KW-0804">Transcription</keyword>
<dbReference type="InterPro" id="IPR002481">
    <property type="entry name" value="FUR"/>
</dbReference>
<evidence type="ECO:0000256" key="3">
    <source>
        <dbReference type="ARBA" id="ARBA00022833"/>
    </source>
</evidence>
<dbReference type="InterPro" id="IPR036390">
    <property type="entry name" value="WH_DNA-bd_sf"/>
</dbReference>
<dbReference type="CDD" id="cd07153">
    <property type="entry name" value="Fur_like"/>
    <property type="match status" value="1"/>
</dbReference>
<comment type="cofactor">
    <cofactor evidence="7">
        <name>Zn(2+)</name>
        <dbReference type="ChEBI" id="CHEBI:29105"/>
    </cofactor>
    <text evidence="7">Binds 1 zinc ion per subunit.</text>
</comment>
<evidence type="ECO:0000256" key="2">
    <source>
        <dbReference type="ARBA" id="ARBA00022491"/>
    </source>
</evidence>
<dbReference type="AlphaFoldDB" id="A0A9X4MN92"/>
<keyword evidence="3 7" id="KW-0862">Zinc</keyword>
<dbReference type="GO" id="GO:0008270">
    <property type="term" value="F:zinc ion binding"/>
    <property type="evidence" value="ECO:0007669"/>
    <property type="project" value="TreeGrafter"/>
</dbReference>